<evidence type="ECO:0000313" key="3">
    <source>
        <dbReference type="Proteomes" id="UP001324287"/>
    </source>
</evidence>
<evidence type="ECO:0000313" key="2">
    <source>
        <dbReference type="EMBL" id="WRL66145.1"/>
    </source>
</evidence>
<sequence>MVAMGRALMMDPSVLLLDEPSAGLSPRTRTRCSSAVAGSTPPGSPSSWWSRTPAGACRSATAVTCWTRGGTPTPTPGSRSCTTRRSSSSTSGPWRRPSSNPFCALGAGILHGCRRCVVPGLFPRLSVDGSPWPSLCIHRPAAIAPRPSPWPSP</sequence>
<proteinExistence type="predicted"/>
<accession>A0ABZ1BAC6</accession>
<dbReference type="Gene3D" id="3.40.50.300">
    <property type="entry name" value="P-loop containing nucleotide triphosphate hydrolases"/>
    <property type="match status" value="1"/>
</dbReference>
<evidence type="ECO:0008006" key="4">
    <source>
        <dbReference type="Google" id="ProtNLM"/>
    </source>
</evidence>
<dbReference type="InterPro" id="IPR027417">
    <property type="entry name" value="P-loop_NTPase"/>
</dbReference>
<name>A0ABZ1BAC6_9ACTN</name>
<feature type="compositionally biased region" description="Low complexity" evidence="1">
    <location>
        <begin position="33"/>
        <end position="52"/>
    </location>
</feature>
<protein>
    <recommendedName>
        <fullName evidence="4">ATP-binding cassette domain-containing protein</fullName>
    </recommendedName>
</protein>
<keyword evidence="3" id="KW-1185">Reference proteome</keyword>
<dbReference type="Proteomes" id="UP001324287">
    <property type="component" value="Chromosome"/>
</dbReference>
<dbReference type="SUPFAM" id="SSF52540">
    <property type="entry name" value="P-loop containing nucleoside triphosphate hydrolases"/>
    <property type="match status" value="1"/>
</dbReference>
<dbReference type="EMBL" id="CP141261">
    <property type="protein sequence ID" value="WRL66145.1"/>
    <property type="molecule type" value="Genomic_DNA"/>
</dbReference>
<organism evidence="2 3">
    <name type="scientific">Blastococcus brunescens</name>
    <dbReference type="NCBI Taxonomy" id="1564165"/>
    <lineage>
        <taxon>Bacteria</taxon>
        <taxon>Bacillati</taxon>
        <taxon>Actinomycetota</taxon>
        <taxon>Actinomycetes</taxon>
        <taxon>Geodermatophilales</taxon>
        <taxon>Geodermatophilaceae</taxon>
        <taxon>Blastococcus</taxon>
    </lineage>
</organism>
<feature type="region of interest" description="Disordered" evidence="1">
    <location>
        <begin position="67"/>
        <end position="96"/>
    </location>
</feature>
<reference evidence="2 3" key="1">
    <citation type="submission" date="2023-12" db="EMBL/GenBank/DDBJ databases">
        <title>Blastococcus brunescens sp. nov., an actonobacterium isolated from sandstone collected in sahara desert.</title>
        <authorList>
            <person name="Gtari M."/>
            <person name="Ghodhbane F."/>
        </authorList>
    </citation>
    <scope>NUCLEOTIDE SEQUENCE [LARGE SCALE GENOMIC DNA]</scope>
    <source>
        <strain evidence="2 3">BMG 8361</strain>
    </source>
</reference>
<dbReference type="RefSeq" id="WP_324277462.1">
    <property type="nucleotide sequence ID" value="NZ_CP141261.1"/>
</dbReference>
<evidence type="ECO:0000256" key="1">
    <source>
        <dbReference type="SAM" id="MobiDB-lite"/>
    </source>
</evidence>
<gene>
    <name evidence="2" type="ORF">U6N30_11995</name>
</gene>
<feature type="region of interest" description="Disordered" evidence="1">
    <location>
        <begin position="20"/>
        <end position="52"/>
    </location>
</feature>